<accession>A0A3L8PR11</accession>
<dbReference type="OrthoDB" id="3789901at2"/>
<keyword evidence="2" id="KW-1185">Reference proteome</keyword>
<dbReference type="AlphaFoldDB" id="A0A3L8PR11"/>
<evidence type="ECO:0000313" key="2">
    <source>
        <dbReference type="Proteomes" id="UP000282515"/>
    </source>
</evidence>
<reference evidence="1 2" key="1">
    <citation type="submission" date="2018-10" db="EMBL/GenBank/DDBJ databases">
        <title>Aeromicrobium sp. 9W16Y-2 whole genome shotgun sequence.</title>
        <authorList>
            <person name="Li F."/>
        </authorList>
    </citation>
    <scope>NUCLEOTIDE SEQUENCE [LARGE SCALE GENOMIC DNA]</scope>
    <source>
        <strain evidence="1 2">9W16Y-2</strain>
    </source>
</reference>
<comment type="caution">
    <text evidence="1">The sequence shown here is derived from an EMBL/GenBank/DDBJ whole genome shotgun (WGS) entry which is preliminary data.</text>
</comment>
<evidence type="ECO:0000313" key="1">
    <source>
        <dbReference type="EMBL" id="RLV56462.1"/>
    </source>
</evidence>
<dbReference type="RefSeq" id="WP_121793469.1">
    <property type="nucleotide sequence ID" value="NZ_RDBF01000003.1"/>
</dbReference>
<sequence>MSERAWRAAWKAALDRLELDVAQAEQILATPGEPGRPLTPWVPGDVAGPIPEDMVERARLLHARQLRAVQDMVEHVTATRQQREYVERLAPRAEGDRPSFYVDHSA</sequence>
<dbReference type="Proteomes" id="UP000282515">
    <property type="component" value="Unassembled WGS sequence"/>
</dbReference>
<dbReference type="EMBL" id="RDBF01000003">
    <property type="protein sequence ID" value="RLV56462.1"/>
    <property type="molecule type" value="Genomic_DNA"/>
</dbReference>
<organism evidence="1 2">
    <name type="scientific">Aeromicrobium phragmitis</name>
    <dbReference type="NCBI Taxonomy" id="2478914"/>
    <lineage>
        <taxon>Bacteria</taxon>
        <taxon>Bacillati</taxon>
        <taxon>Actinomycetota</taxon>
        <taxon>Actinomycetes</taxon>
        <taxon>Propionibacteriales</taxon>
        <taxon>Nocardioidaceae</taxon>
        <taxon>Aeromicrobium</taxon>
    </lineage>
</organism>
<gene>
    <name evidence="1" type="ORF">D9V41_05130</name>
</gene>
<protein>
    <submittedName>
        <fullName evidence="1">Uncharacterized protein</fullName>
    </submittedName>
</protein>
<proteinExistence type="predicted"/>
<name>A0A3L8PR11_9ACTN</name>